<accession>A0A6G7K7E5</accession>
<feature type="binding site" evidence="1">
    <location>
        <position position="78"/>
    </location>
    <ligand>
        <name>Ni(2+)</name>
        <dbReference type="ChEBI" id="CHEBI:49786"/>
    </ligand>
</feature>
<dbReference type="Pfam" id="PF08279">
    <property type="entry name" value="HTH_11"/>
    <property type="match status" value="1"/>
</dbReference>
<keyword evidence="5" id="KW-1185">Reference proteome</keyword>
<evidence type="ECO:0000313" key="5">
    <source>
        <dbReference type="Proteomes" id="UP000501451"/>
    </source>
</evidence>
<dbReference type="GO" id="GO:0046872">
    <property type="term" value="F:metal ion binding"/>
    <property type="evidence" value="ECO:0007669"/>
    <property type="project" value="UniProtKB-KW"/>
</dbReference>
<dbReference type="InterPro" id="IPR036390">
    <property type="entry name" value="WH_DNA-bd_sf"/>
</dbReference>
<dbReference type="EMBL" id="CP049740">
    <property type="protein sequence ID" value="QII81141.1"/>
    <property type="molecule type" value="Genomic_DNA"/>
</dbReference>
<dbReference type="InterPro" id="IPR026043">
    <property type="entry name" value="NadR"/>
</dbReference>
<dbReference type="Gene3D" id="1.10.10.10">
    <property type="entry name" value="Winged helix-like DNA-binding domain superfamily/Winged helix DNA-binding domain"/>
    <property type="match status" value="1"/>
</dbReference>
<evidence type="ECO:0000256" key="1">
    <source>
        <dbReference type="PIRSR" id="PIRSR037847-1"/>
    </source>
</evidence>
<dbReference type="Proteomes" id="UP000501451">
    <property type="component" value="Chromosome"/>
</dbReference>
<evidence type="ECO:0000313" key="4">
    <source>
        <dbReference type="EMBL" id="QII81141.1"/>
    </source>
</evidence>
<evidence type="ECO:0000259" key="2">
    <source>
        <dbReference type="Pfam" id="PF02829"/>
    </source>
</evidence>
<dbReference type="PANTHER" id="PTHR40068">
    <property type="entry name" value="TRANSCRIPTION REPRESSOR NIAR-RELATED"/>
    <property type="match status" value="1"/>
</dbReference>
<dbReference type="PIRSF" id="PIRSF037847">
    <property type="entry name" value="NiaR"/>
    <property type="match status" value="1"/>
</dbReference>
<sequence length="172" mass="19223">MSASKRREAIISILENETNPVAARQLADEFQVSRQIIVGDIALLRAEGNEILSTPRGYLYGDKDVILNGFTAKLVCQHSESQTRQELDIIVRHGGEVLDVQVEHPLYGLLSGVLRIKTIHDVDAFIVDMVNNKSKMLSSLTDGIHIHTVKCKDKQTFDQIQDALKKVGILYQ</sequence>
<dbReference type="Pfam" id="PF02829">
    <property type="entry name" value="3H"/>
    <property type="match status" value="1"/>
</dbReference>
<dbReference type="InterPro" id="IPR036388">
    <property type="entry name" value="WH-like_DNA-bd_sf"/>
</dbReference>
<dbReference type="AlphaFoldDB" id="A0A6G7K7E5"/>
<keyword evidence="1" id="KW-0533">Nickel</keyword>
<name>A0A6G7K7E5_9LACT</name>
<feature type="domain" description="3H" evidence="2">
    <location>
        <begin position="75"/>
        <end position="170"/>
    </location>
</feature>
<dbReference type="PANTHER" id="PTHR40068:SF1">
    <property type="entry name" value="TRANSCRIPTION REPRESSOR NIAR-RELATED"/>
    <property type="match status" value="1"/>
</dbReference>
<keyword evidence="1" id="KW-0479">Metal-binding</keyword>
<gene>
    <name evidence="4" type="ORF">G7057_00745</name>
</gene>
<dbReference type="InterPro" id="IPR035922">
    <property type="entry name" value="3H_dom_sf"/>
</dbReference>
<proteinExistence type="predicted"/>
<feature type="domain" description="Helix-turn-helix type 11" evidence="3">
    <location>
        <begin position="6"/>
        <end position="58"/>
    </location>
</feature>
<dbReference type="SUPFAM" id="SSF75500">
    <property type="entry name" value="Putative transcriptional regulator TM1602, C-terminal domain"/>
    <property type="match status" value="1"/>
</dbReference>
<dbReference type="RefSeq" id="WP_166160584.1">
    <property type="nucleotide sequence ID" value="NZ_CP049740.1"/>
</dbReference>
<feature type="binding site" evidence="1">
    <location>
        <position position="145"/>
    </location>
    <ligand>
        <name>Ni(2+)</name>
        <dbReference type="ChEBI" id="CHEBI:49786"/>
    </ligand>
</feature>
<dbReference type="KEGG" id="jar:G7057_00745"/>
<dbReference type="InterPro" id="IPR013196">
    <property type="entry name" value="HTH_11"/>
</dbReference>
<dbReference type="SUPFAM" id="SSF46785">
    <property type="entry name" value="Winged helix' DNA-binding domain"/>
    <property type="match status" value="1"/>
</dbReference>
<evidence type="ECO:0000259" key="3">
    <source>
        <dbReference type="Pfam" id="PF08279"/>
    </source>
</evidence>
<reference evidence="4 5" key="1">
    <citation type="journal article" date="2017" name="Int. J. Syst. Evol. Microbiol.">
        <title>Jeotgalibaca porci sp. nov. and Jeotgalibaca arthritidis sp. nov., isolated from pigs, and emended description of the genus Jeotgalibaca.</title>
        <authorList>
            <person name="Zamora L."/>
            <person name="Perez-Sancho M."/>
            <person name="Dominguez L."/>
            <person name="Fernandez-Garayzabal J.F."/>
            <person name="Vela A.I."/>
        </authorList>
    </citation>
    <scope>NUCLEOTIDE SEQUENCE [LARGE SCALE GENOMIC DNA]</scope>
    <source>
        <strain evidence="4 5">CECT 9157</strain>
    </source>
</reference>
<dbReference type="InterPro" id="IPR004173">
    <property type="entry name" value="3H_domain"/>
</dbReference>
<feature type="binding site" evidence="1">
    <location>
        <position position="147"/>
    </location>
    <ligand>
        <name>Ni(2+)</name>
        <dbReference type="ChEBI" id="CHEBI:49786"/>
    </ligand>
</feature>
<protein>
    <submittedName>
        <fullName evidence="4">Transcription repressor NadR</fullName>
    </submittedName>
</protein>
<dbReference type="Gene3D" id="3.30.1340.20">
    <property type="entry name" value="3H domain"/>
    <property type="match status" value="1"/>
</dbReference>
<organism evidence="4 5">
    <name type="scientific">Jeotgalibaca arthritidis</name>
    <dbReference type="NCBI Taxonomy" id="1868794"/>
    <lineage>
        <taxon>Bacteria</taxon>
        <taxon>Bacillati</taxon>
        <taxon>Bacillota</taxon>
        <taxon>Bacilli</taxon>
        <taxon>Lactobacillales</taxon>
        <taxon>Carnobacteriaceae</taxon>
        <taxon>Jeotgalibaca</taxon>
    </lineage>
</organism>
<feature type="binding site" evidence="1">
    <location>
        <position position="86"/>
    </location>
    <ligand>
        <name>Ni(2+)</name>
        <dbReference type="ChEBI" id="CHEBI:49786"/>
    </ligand>
</feature>